<reference evidence="3 4" key="1">
    <citation type="submission" date="2019-08" db="EMBL/GenBank/DDBJ databases">
        <authorList>
            <person name="Peeters C."/>
        </authorList>
    </citation>
    <scope>NUCLEOTIDE SEQUENCE [LARGE SCALE GENOMIC DNA]</scope>
    <source>
        <strain evidence="3 4">LMG 30175</strain>
    </source>
</reference>
<dbReference type="Pfam" id="PF25583">
    <property type="entry name" value="WCX"/>
    <property type="match status" value="1"/>
</dbReference>
<dbReference type="RefSeq" id="WP_150698891.1">
    <property type="nucleotide sequence ID" value="NZ_CABPRZ010000020.1"/>
</dbReference>
<sequence>MSNYDSEILSLLPVEGPDVEGRTIAQLLERAAAKGLPFTYRRAMHRALLALHDQGLVSFEVGPGRTFYWKKKPGASGLAANARAIMRPDEALALQLLERFAYNQMPALLAGDLKALFDVAGEVLARIPASAPRHYSKWLWKVAVEPGNFTLRHPQIVRDAFAAVSQALLMEHEVEIHYRYRTDDPSKAGNEAIRVVQPLGLVEVGGVGYLVAATKDRANPVMYRLDRMVTATVLDPFAYPETFSIESYIKRQRNFDFFPEGMIWLSLRFRGMAGDHLIESPMSEDQQVKRHGDVLEVNGTVMASKRLRWWVRSFGANVEVVAPEALRQEFVEEARALYAQYADTAAKPDGAHRVRRAPQAGRR</sequence>
<gene>
    <name evidence="3" type="ORF">PTE30175_04093</name>
</gene>
<dbReference type="OrthoDB" id="8595817at2"/>
<dbReference type="EMBL" id="CABPRZ010000020">
    <property type="protein sequence ID" value="VVE41650.1"/>
    <property type="molecule type" value="Genomic_DNA"/>
</dbReference>
<feature type="domain" description="WCX" evidence="2">
    <location>
        <begin position="264"/>
        <end position="337"/>
    </location>
</feature>
<dbReference type="Pfam" id="PF13280">
    <property type="entry name" value="WYL"/>
    <property type="match status" value="1"/>
</dbReference>
<dbReference type="AlphaFoldDB" id="A0A5E4XZ80"/>
<organism evidence="3 4">
    <name type="scientific">Pandoraea terrae</name>
    <dbReference type="NCBI Taxonomy" id="1537710"/>
    <lineage>
        <taxon>Bacteria</taxon>
        <taxon>Pseudomonadati</taxon>
        <taxon>Pseudomonadota</taxon>
        <taxon>Betaproteobacteria</taxon>
        <taxon>Burkholderiales</taxon>
        <taxon>Burkholderiaceae</taxon>
        <taxon>Pandoraea</taxon>
    </lineage>
</organism>
<keyword evidence="4" id="KW-1185">Reference proteome</keyword>
<feature type="domain" description="WYL" evidence="1">
    <location>
        <begin position="160"/>
        <end position="233"/>
    </location>
</feature>
<dbReference type="Proteomes" id="UP000414233">
    <property type="component" value="Unassembled WGS sequence"/>
</dbReference>
<dbReference type="PANTHER" id="PTHR34580">
    <property type="match status" value="1"/>
</dbReference>
<proteinExistence type="predicted"/>
<dbReference type="InterPro" id="IPR051534">
    <property type="entry name" value="CBASS_pafABC_assoc_protein"/>
</dbReference>
<dbReference type="InterPro" id="IPR026881">
    <property type="entry name" value="WYL_dom"/>
</dbReference>
<dbReference type="PROSITE" id="PS52050">
    <property type="entry name" value="WYL"/>
    <property type="match status" value="1"/>
</dbReference>
<protein>
    <submittedName>
        <fullName evidence="3">Transcriptional regulator</fullName>
    </submittedName>
</protein>
<dbReference type="PANTHER" id="PTHR34580:SF1">
    <property type="entry name" value="PROTEIN PAFC"/>
    <property type="match status" value="1"/>
</dbReference>
<dbReference type="InterPro" id="IPR057727">
    <property type="entry name" value="WCX_dom"/>
</dbReference>
<evidence type="ECO:0000313" key="3">
    <source>
        <dbReference type="EMBL" id="VVE41650.1"/>
    </source>
</evidence>
<evidence type="ECO:0000259" key="2">
    <source>
        <dbReference type="Pfam" id="PF25583"/>
    </source>
</evidence>
<accession>A0A5E4XZ80</accession>
<evidence type="ECO:0000313" key="4">
    <source>
        <dbReference type="Proteomes" id="UP000414233"/>
    </source>
</evidence>
<evidence type="ECO:0000259" key="1">
    <source>
        <dbReference type="Pfam" id="PF13280"/>
    </source>
</evidence>
<name>A0A5E4XZ80_9BURK</name>